<feature type="chain" id="PRO_5003035938" description="Cohesin domain-containing protein" evidence="1">
    <location>
        <begin position="22"/>
        <end position="414"/>
    </location>
</feature>
<evidence type="ECO:0000256" key="1">
    <source>
        <dbReference type="SAM" id="SignalP"/>
    </source>
</evidence>
<dbReference type="EMBL" id="CP001769">
    <property type="protein sequence ID" value="ADB42077.1"/>
    <property type="molecule type" value="Genomic_DNA"/>
</dbReference>
<dbReference type="HOGENOM" id="CLU_663752_0_0_10"/>
<evidence type="ECO:0008006" key="4">
    <source>
        <dbReference type="Google" id="ProtNLM"/>
    </source>
</evidence>
<name>D2QTE5_SPILD</name>
<dbReference type="STRING" id="504472.Slin_6115"/>
<evidence type="ECO:0000313" key="3">
    <source>
        <dbReference type="Proteomes" id="UP000002028"/>
    </source>
</evidence>
<gene>
    <name evidence="2" type="ordered locus">Slin_6115</name>
</gene>
<reference evidence="2 3" key="1">
    <citation type="journal article" date="2010" name="Stand. Genomic Sci.">
        <title>Complete genome sequence of Spirosoma linguale type strain (1).</title>
        <authorList>
            <person name="Lail K."/>
            <person name="Sikorski J."/>
            <person name="Saunders E."/>
            <person name="Lapidus A."/>
            <person name="Glavina Del Rio T."/>
            <person name="Copeland A."/>
            <person name="Tice H."/>
            <person name="Cheng J.-F."/>
            <person name="Lucas S."/>
            <person name="Nolan M."/>
            <person name="Bruce D."/>
            <person name="Goodwin L."/>
            <person name="Pitluck S."/>
            <person name="Ivanova N."/>
            <person name="Mavromatis K."/>
            <person name="Ovchinnikova G."/>
            <person name="Pati A."/>
            <person name="Chen A."/>
            <person name="Palaniappan K."/>
            <person name="Land M."/>
            <person name="Hauser L."/>
            <person name="Chang Y.-J."/>
            <person name="Jeffries C.D."/>
            <person name="Chain P."/>
            <person name="Brettin T."/>
            <person name="Detter J.C."/>
            <person name="Schuetze A."/>
            <person name="Rohde M."/>
            <person name="Tindall B.J."/>
            <person name="Goeker M."/>
            <person name="Bristow J."/>
            <person name="Eisen J.A."/>
            <person name="Markowitz V."/>
            <person name="Hugenholtz P."/>
            <person name="Kyrpides N.C."/>
            <person name="Klenk H.-P."/>
            <person name="Chen F."/>
        </authorList>
    </citation>
    <scope>NUCLEOTIDE SEQUENCE [LARGE SCALE GENOMIC DNA]</scope>
    <source>
        <strain evidence="3">ATCC 33905 / DSM 74 / LMG 10896 / Claus 1</strain>
    </source>
</reference>
<dbReference type="RefSeq" id="WP_012930565.1">
    <property type="nucleotide sequence ID" value="NC_013730.1"/>
</dbReference>
<accession>D2QTE5</accession>
<protein>
    <recommendedName>
        <fullName evidence="4">Cohesin domain-containing protein</fullName>
    </recommendedName>
</protein>
<keyword evidence="1" id="KW-0732">Signal</keyword>
<proteinExistence type="predicted"/>
<sequence length="414" mass="42904">MKFIILISWLLSSVVLSPAVANSTPRSHSAKAPAALVTFTVSPNSATYTVGQSVTVTVTGGTAGHLYGVQFYDGDPNTTGNLIDLNVRSKSNGGAGNTQTWLTGQQTVWFVVQFANGTDGTGRVLEVVDSDPIASTDKFYDTDPLTIFPKPTLVLTLSPSLSTYTVGQNITATLTGGIVGEDYGIQLYNGTPSDLTNISQYLNANNGMGGSNLIRWQGGQTSASFTISFDAGSVGSGRIVEVSNLDFDHLVDSAPFAVSLPQATVDLTPSLTLPQANFAATGTEAIRNFTLSLVETGGQPTASGAAVITITIPLGYAITFNNAATSINVTGGTTTTVNNANWNLTSSAELQLTLTMKPGQSIGASGQSTLGFTITRSGASKGSANITVNVNDDTGQTYDVNTANNIFARVINAL</sequence>
<keyword evidence="3" id="KW-1185">Reference proteome</keyword>
<dbReference type="Proteomes" id="UP000002028">
    <property type="component" value="Chromosome"/>
</dbReference>
<dbReference type="KEGG" id="sli:Slin_6115"/>
<organism evidence="2 3">
    <name type="scientific">Spirosoma linguale (strain ATCC 33905 / DSM 74 / LMG 10896 / Claus 1)</name>
    <dbReference type="NCBI Taxonomy" id="504472"/>
    <lineage>
        <taxon>Bacteria</taxon>
        <taxon>Pseudomonadati</taxon>
        <taxon>Bacteroidota</taxon>
        <taxon>Cytophagia</taxon>
        <taxon>Cytophagales</taxon>
        <taxon>Cytophagaceae</taxon>
        <taxon>Spirosoma</taxon>
    </lineage>
</organism>
<evidence type="ECO:0000313" key="2">
    <source>
        <dbReference type="EMBL" id="ADB42077.1"/>
    </source>
</evidence>
<feature type="signal peptide" evidence="1">
    <location>
        <begin position="1"/>
        <end position="21"/>
    </location>
</feature>
<dbReference type="AlphaFoldDB" id="D2QTE5"/>